<dbReference type="EMBL" id="CBXE010000474">
    <property type="protein sequence ID" value="CDL86858.1"/>
    <property type="molecule type" value="Genomic_DNA"/>
</dbReference>
<sequence>MSVINLNERSLHYRLYVINKLRGKMRLKFFIVNLLTINVICLLIMMFYIPLYQYSCSDFYVKVIMNVD</sequence>
<evidence type="ECO:0000313" key="2">
    <source>
        <dbReference type="EMBL" id="CDL86858.1"/>
    </source>
</evidence>
<proteinExistence type="predicted"/>
<name>W1JA20_9GAMM</name>
<accession>W1JA20</accession>
<organism evidence="2 3">
    <name type="scientific">Xenorhabdus cabanillasii JM26</name>
    <dbReference type="NCBI Taxonomy" id="1427517"/>
    <lineage>
        <taxon>Bacteria</taxon>
        <taxon>Pseudomonadati</taxon>
        <taxon>Pseudomonadota</taxon>
        <taxon>Gammaproteobacteria</taxon>
        <taxon>Enterobacterales</taxon>
        <taxon>Morganellaceae</taxon>
        <taxon>Xenorhabdus</taxon>
    </lineage>
</organism>
<protein>
    <submittedName>
        <fullName evidence="2">Uncharacterized protein</fullName>
    </submittedName>
</protein>
<evidence type="ECO:0000256" key="1">
    <source>
        <dbReference type="SAM" id="Phobius"/>
    </source>
</evidence>
<feature type="transmembrane region" description="Helical" evidence="1">
    <location>
        <begin position="29"/>
        <end position="49"/>
    </location>
</feature>
<reference evidence="2 3" key="1">
    <citation type="submission" date="2013-11" db="EMBL/GenBank/DDBJ databases">
        <title>Draft genome sequence and annotation of the entomopathogenic bacterium, Xenorhabdus cabanillasi strain JM26.</title>
        <authorList>
            <person name="Gualtieri M."/>
            <person name="Ogier J.C."/>
            <person name="Pages S."/>
            <person name="Givaudan A."/>
            <person name="Gaudriault S."/>
        </authorList>
    </citation>
    <scope>NUCLEOTIDE SEQUENCE [LARGE SCALE GENOMIC DNA]</scope>
    <source>
        <strain evidence="2 3">JM26</strain>
    </source>
</reference>
<dbReference type="AlphaFoldDB" id="W1JA20"/>
<keyword evidence="1" id="KW-1133">Transmembrane helix</keyword>
<keyword evidence="1" id="KW-0472">Membrane</keyword>
<dbReference type="Proteomes" id="UP000019197">
    <property type="component" value="Unassembled WGS sequence"/>
</dbReference>
<keyword evidence="1" id="KW-0812">Transmembrane</keyword>
<comment type="caution">
    <text evidence="2">The sequence shown here is derived from an EMBL/GenBank/DDBJ whole genome shotgun (WGS) entry which is preliminary data.</text>
</comment>
<gene>
    <name evidence="2" type="ORF">XCR1_790005</name>
</gene>
<evidence type="ECO:0000313" key="3">
    <source>
        <dbReference type="Proteomes" id="UP000019197"/>
    </source>
</evidence>